<dbReference type="InterPro" id="IPR000182">
    <property type="entry name" value="GNAT_dom"/>
</dbReference>
<dbReference type="SUPFAM" id="SSF55729">
    <property type="entry name" value="Acyl-CoA N-acyltransferases (Nat)"/>
    <property type="match status" value="1"/>
</dbReference>
<reference evidence="2 5" key="2">
    <citation type="submission" date="2019-07" db="EMBL/GenBank/DDBJ databases">
        <title>Whole genome shotgun sequence of Halolactibacillus halophilus NBRC 100868.</title>
        <authorList>
            <person name="Hosoyama A."/>
            <person name="Uohara A."/>
            <person name="Ohji S."/>
            <person name="Ichikawa N."/>
        </authorList>
    </citation>
    <scope>NUCLEOTIDE SEQUENCE [LARGE SCALE GENOMIC DNA]</scope>
    <source>
        <strain evidence="2 5">NBRC 100868</strain>
    </source>
</reference>
<sequence>MISIRRLTMNDFSLYQQMQTGMNNDYMLTVFERLVTPPANYLYGLFDDDILASVAGYTYFPGGNAMLGRLRSDKQFRQLGYSTQLLHYLVDTVKQDPSVKFIGGYTQIDNTPAKKILTKLGMKHIDTYHSFPAVNLKPLITDQILWDEITDYDEKRQALQSLTNRGVASFPYEAYYPFPLTENLIPAEKLRVMRLFKSPLTGHCLFVDNDYKGEALLNIRYVHDDLFTTPGLFFTIDQLLKHEPDRLPWFNFSLTQYQKLTDKDCFRLEPGWELHGTFI</sequence>
<keyword evidence="3" id="KW-0687">Ribonucleoprotein</keyword>
<organism evidence="3 4">
    <name type="scientific">Halolactibacillus halophilus</name>
    <dbReference type="NCBI Taxonomy" id="306540"/>
    <lineage>
        <taxon>Bacteria</taxon>
        <taxon>Bacillati</taxon>
        <taxon>Bacillota</taxon>
        <taxon>Bacilli</taxon>
        <taxon>Bacillales</taxon>
        <taxon>Bacillaceae</taxon>
        <taxon>Halolactibacillus</taxon>
    </lineage>
</organism>
<dbReference type="PROSITE" id="PS51186">
    <property type="entry name" value="GNAT"/>
    <property type="match status" value="1"/>
</dbReference>
<evidence type="ECO:0000313" key="2">
    <source>
        <dbReference type="EMBL" id="GEM01230.1"/>
    </source>
</evidence>
<keyword evidence="3" id="KW-0689">Ribosomal protein</keyword>
<dbReference type="OrthoDB" id="2423856at2"/>
<gene>
    <name evidence="2" type="ORF">HHA03_07620</name>
    <name evidence="3" type="ORF">SAMN05421839_10658</name>
</gene>
<dbReference type="STRING" id="306540.SAMN05421839_10658"/>
<name>A0A1I5MQP9_9BACI</name>
<evidence type="ECO:0000313" key="5">
    <source>
        <dbReference type="Proteomes" id="UP000321547"/>
    </source>
</evidence>
<dbReference type="InterPro" id="IPR016181">
    <property type="entry name" value="Acyl_CoA_acyltransferase"/>
</dbReference>
<dbReference type="Pfam" id="PF00583">
    <property type="entry name" value="Acetyltransf_1"/>
    <property type="match status" value="1"/>
</dbReference>
<accession>A0A1I5MQP9</accession>
<dbReference type="RefSeq" id="WP_089830517.1">
    <property type="nucleotide sequence ID" value="NZ_BJWI01000007.1"/>
</dbReference>
<dbReference type="GO" id="GO:0005840">
    <property type="term" value="C:ribosome"/>
    <property type="evidence" value="ECO:0007669"/>
    <property type="project" value="UniProtKB-KW"/>
</dbReference>
<evidence type="ECO:0000313" key="4">
    <source>
        <dbReference type="Proteomes" id="UP000242243"/>
    </source>
</evidence>
<dbReference type="EMBL" id="FOXC01000006">
    <property type="protein sequence ID" value="SFP11915.1"/>
    <property type="molecule type" value="Genomic_DNA"/>
</dbReference>
<proteinExistence type="predicted"/>
<dbReference type="Gene3D" id="3.40.630.30">
    <property type="match status" value="1"/>
</dbReference>
<dbReference type="GO" id="GO:0016747">
    <property type="term" value="F:acyltransferase activity, transferring groups other than amino-acyl groups"/>
    <property type="evidence" value="ECO:0007669"/>
    <property type="project" value="InterPro"/>
</dbReference>
<evidence type="ECO:0000313" key="3">
    <source>
        <dbReference type="EMBL" id="SFP11915.1"/>
    </source>
</evidence>
<evidence type="ECO:0000259" key="1">
    <source>
        <dbReference type="PROSITE" id="PS51186"/>
    </source>
</evidence>
<dbReference type="Proteomes" id="UP000242243">
    <property type="component" value="Unassembled WGS sequence"/>
</dbReference>
<dbReference type="Proteomes" id="UP000321547">
    <property type="component" value="Unassembled WGS sequence"/>
</dbReference>
<reference evidence="3 4" key="1">
    <citation type="submission" date="2016-10" db="EMBL/GenBank/DDBJ databases">
        <authorList>
            <person name="de Groot N.N."/>
        </authorList>
    </citation>
    <scope>NUCLEOTIDE SEQUENCE [LARGE SCALE GENOMIC DNA]</scope>
    <source>
        <strain evidence="3 4">DSM 17073</strain>
    </source>
</reference>
<dbReference type="EMBL" id="BJWI01000007">
    <property type="protein sequence ID" value="GEM01230.1"/>
    <property type="molecule type" value="Genomic_DNA"/>
</dbReference>
<dbReference type="AlphaFoldDB" id="A0A1I5MQP9"/>
<protein>
    <submittedName>
        <fullName evidence="3">Ribosomal protein S18 acetylase RimI</fullName>
    </submittedName>
</protein>
<feature type="domain" description="N-acetyltransferase" evidence="1">
    <location>
        <begin position="2"/>
        <end position="141"/>
    </location>
</feature>
<keyword evidence="5" id="KW-1185">Reference proteome</keyword>